<keyword evidence="4" id="KW-1185">Reference proteome</keyword>
<dbReference type="Proteomes" id="UP001280581">
    <property type="component" value="Unassembled WGS sequence"/>
</dbReference>
<feature type="transmembrane region" description="Helical" evidence="2">
    <location>
        <begin position="108"/>
        <end position="129"/>
    </location>
</feature>
<feature type="region of interest" description="Disordered" evidence="1">
    <location>
        <begin position="231"/>
        <end position="313"/>
    </location>
</feature>
<feature type="compositionally biased region" description="Basic and acidic residues" evidence="1">
    <location>
        <begin position="236"/>
        <end position="250"/>
    </location>
</feature>
<evidence type="ECO:0000256" key="2">
    <source>
        <dbReference type="SAM" id="Phobius"/>
    </source>
</evidence>
<feature type="transmembrane region" description="Helical" evidence="2">
    <location>
        <begin position="21"/>
        <end position="41"/>
    </location>
</feature>
<keyword evidence="2" id="KW-1133">Transmembrane helix</keyword>
<feature type="transmembrane region" description="Helical" evidence="2">
    <location>
        <begin position="149"/>
        <end position="167"/>
    </location>
</feature>
<reference evidence="3 4" key="1">
    <citation type="submission" date="2021-02" db="EMBL/GenBank/DDBJ databases">
        <title>Genome assembly of Pseudopithomyces chartarum.</title>
        <authorList>
            <person name="Jauregui R."/>
            <person name="Singh J."/>
            <person name="Voisey C."/>
        </authorList>
    </citation>
    <scope>NUCLEOTIDE SEQUENCE [LARGE SCALE GENOMIC DNA]</scope>
    <source>
        <strain evidence="3 4">AGR01</strain>
    </source>
</reference>
<evidence type="ECO:0000313" key="3">
    <source>
        <dbReference type="EMBL" id="KAK3208153.1"/>
    </source>
</evidence>
<dbReference type="EMBL" id="WVTA01000008">
    <property type="protein sequence ID" value="KAK3208153.1"/>
    <property type="molecule type" value="Genomic_DNA"/>
</dbReference>
<comment type="caution">
    <text evidence="3">The sequence shown here is derived from an EMBL/GenBank/DDBJ whole genome shotgun (WGS) entry which is preliminary data.</text>
</comment>
<sequence>MPRPVHRRIPYDSHPLYSLRRSTLFAAATGVLLHVIVTTYIAQSYRGQERLSLFVSSAILLSASVAFVSYDLVTYAAREAVSLASQASPTAALEAAAPLATERPWPSYNLLTCDFALAVVLLWLFYVAAADIAESSYYNNFGRSETLEAYANLGSLFAGVGHALAFWRELMARKQSQWRRGLEQTPCENCGHVGESQVRGVVSVVPRDEEADPSRQPLLAQFGKVGKLLPRWAQNTKDRRDGGVEAKGGENEAAGDGTTEPLLITPDESTIEAAGPSGQYGSMAQSGESSTSVPETIVTKKDKGKKRVVDVED</sequence>
<gene>
    <name evidence="3" type="ORF">GRF29_96g1568587</name>
</gene>
<feature type="transmembrane region" description="Helical" evidence="2">
    <location>
        <begin position="53"/>
        <end position="73"/>
    </location>
</feature>
<dbReference type="AlphaFoldDB" id="A0AAN6LWP1"/>
<name>A0AAN6LWP1_9PLEO</name>
<keyword evidence="2" id="KW-0812">Transmembrane</keyword>
<accession>A0AAN6LWP1</accession>
<proteinExistence type="predicted"/>
<feature type="compositionally biased region" description="Polar residues" evidence="1">
    <location>
        <begin position="279"/>
        <end position="294"/>
    </location>
</feature>
<keyword evidence="2" id="KW-0472">Membrane</keyword>
<organism evidence="3 4">
    <name type="scientific">Pseudopithomyces chartarum</name>
    <dbReference type="NCBI Taxonomy" id="1892770"/>
    <lineage>
        <taxon>Eukaryota</taxon>
        <taxon>Fungi</taxon>
        <taxon>Dikarya</taxon>
        <taxon>Ascomycota</taxon>
        <taxon>Pezizomycotina</taxon>
        <taxon>Dothideomycetes</taxon>
        <taxon>Pleosporomycetidae</taxon>
        <taxon>Pleosporales</taxon>
        <taxon>Massarineae</taxon>
        <taxon>Didymosphaeriaceae</taxon>
        <taxon>Pseudopithomyces</taxon>
    </lineage>
</organism>
<evidence type="ECO:0000313" key="4">
    <source>
        <dbReference type="Proteomes" id="UP001280581"/>
    </source>
</evidence>
<protein>
    <submittedName>
        <fullName evidence="3">Uncharacterized protein</fullName>
    </submittedName>
</protein>
<evidence type="ECO:0000256" key="1">
    <source>
        <dbReference type="SAM" id="MobiDB-lite"/>
    </source>
</evidence>